<dbReference type="EMBL" id="JADEXG010000063">
    <property type="protein sequence ID" value="MBE9079645.1"/>
    <property type="molecule type" value="Genomic_DNA"/>
</dbReference>
<evidence type="ECO:0000313" key="1">
    <source>
        <dbReference type="EMBL" id="MBE9079645.1"/>
    </source>
</evidence>
<name>A0A8J7AB50_9CYAN</name>
<organism evidence="1 2">
    <name type="scientific">Vasconcelosia minhoensis LEGE 07310</name>
    <dbReference type="NCBI Taxonomy" id="915328"/>
    <lineage>
        <taxon>Bacteria</taxon>
        <taxon>Bacillati</taxon>
        <taxon>Cyanobacteriota</taxon>
        <taxon>Cyanophyceae</taxon>
        <taxon>Nodosilineales</taxon>
        <taxon>Cymatolegaceae</taxon>
        <taxon>Vasconcelosia</taxon>
        <taxon>Vasconcelosia minhoensis</taxon>
    </lineage>
</organism>
<dbReference type="RefSeq" id="WP_193910813.1">
    <property type="nucleotide sequence ID" value="NZ_JADEXG010000063.1"/>
</dbReference>
<evidence type="ECO:0000313" key="2">
    <source>
        <dbReference type="Proteomes" id="UP000636505"/>
    </source>
</evidence>
<accession>A0A8J7AB50</accession>
<dbReference type="Proteomes" id="UP000636505">
    <property type="component" value="Unassembled WGS sequence"/>
</dbReference>
<protein>
    <submittedName>
        <fullName evidence="1">Uncharacterized protein</fullName>
    </submittedName>
</protein>
<keyword evidence="2" id="KW-1185">Reference proteome</keyword>
<comment type="caution">
    <text evidence="1">The sequence shown here is derived from an EMBL/GenBank/DDBJ whole genome shotgun (WGS) entry which is preliminary data.</text>
</comment>
<proteinExistence type="predicted"/>
<reference evidence="1" key="1">
    <citation type="submission" date="2020-10" db="EMBL/GenBank/DDBJ databases">
        <authorList>
            <person name="Castelo-Branco R."/>
            <person name="Eusebio N."/>
            <person name="Adriana R."/>
            <person name="Vieira A."/>
            <person name="Brugerolle De Fraissinette N."/>
            <person name="Rezende De Castro R."/>
            <person name="Schneider M.P."/>
            <person name="Vasconcelos V."/>
            <person name="Leao P.N."/>
        </authorList>
    </citation>
    <scope>NUCLEOTIDE SEQUENCE</scope>
    <source>
        <strain evidence="1">LEGE 07310</strain>
    </source>
</reference>
<sequence>MAAITSPIKAFQNYRTKMKVLQIPTLPRPPLAQMLAWTAGIAVLIGTTSVRAQSYPTLMAQSATIEASSAQEDTLYLNEDRNYSYNLEVERGITVNGLYLPAGTVIQGRYEPAGDDGLQYIADTAIVGNRAYNLQATSRVLDDQKDPRDTSIGSIGGDAAIGAAGGAALSEIFGDIDVIEVLGGAAAGVAVGNLMADRVVVVRPDDLILLDVR</sequence>
<dbReference type="AlphaFoldDB" id="A0A8J7AB50"/>
<gene>
    <name evidence="1" type="ORF">IQ241_20505</name>
</gene>